<sequence length="981" mass="104081">MSKPVAAVRTWTRIDPFSVLGRFVVRAPWLAIAAWIAAVFVLAVAFPPLTKVVERQTMRLLPPQAMAAAEQMAADFGESAQNTLIVVLTDQRGLQPADDNAYRELSVALRGASSDVAGVQDVLTTPALRPLLVSADNKAFFMAVTLRAPVGSPDSSRAYQRITEIAKHSTAGSQLTAEVTGQPAMIGDLLIISARDMHMIEIATALLVLTILVVIYRRPVTVLLPLVTIGVSVATAQGVVSGWAQLGLGVSALTIALMTTMIIGAGTDYAVFLISRYHENIRSGTDSDLAVQQALASVGKVIAASAATVAITFLCMVFTRLPAFTSVGPALAISITIAFLAAVTLLPAVLVLAGRRGWVTPRRELSGRLWRRSAVQIVRQREVHLLASLFLLIALASCAAFLRPTFNDRLQLPHSAPSNVGFAAMEAHFSTSTLLPQYIYVHSPHDLRTPRDLADLDQMAQRVSQLPNIAAVRGITRPSGQPIDQTKLSFQAGEVGTNLENVSAQINDRADDLDALTRGADQLAATLAKVRNQIRGASGSVTGLATTLNRAQQQLAAAAQLLDTIRGLANADGSAQTLATSVVDSAGPMLDALRNSPQCSADPACSTGRSHLEQLVLARNNGTFGVAQSLESAVQQLTTLLATTSASLRTAGLNTPAGAQQTIAQLLHGADELTEGSRQLADGVRVLVDQTKQLGLGMNQAAMLLLSMKRDAPHSSMAGMYIPPQVLNSDDFTNAAKMFISPDGHSARYIVETKCDPFSTAAMDQVKSILDTARGAQPNTSLADASISAVGTTPMYSAIRSYYFGDLRLVVIATLAIVFFILIALLRAIVAPLYLIASVVLSYLSALGVGVVFFQFILHQAISSNVPPTAFIVLVAVGADYNLLLITRIREESNTGIRSGIIRAVRSTGGVITSAGIIFAASMFGLLFGGISTMVQTGFIIGVGLLIDTFVVRTITVPALAAIIGRANWWPDYDQRRVSSR</sequence>
<feature type="transmembrane region" description="Helical" evidence="7">
    <location>
        <begin position="383"/>
        <end position="402"/>
    </location>
</feature>
<proteinExistence type="inferred from homology"/>
<evidence type="ECO:0000259" key="8">
    <source>
        <dbReference type="PROSITE" id="PS50156"/>
    </source>
</evidence>
<dbReference type="RefSeq" id="WP_085156057.1">
    <property type="nucleotide sequence ID" value="NZ_AP022581.1"/>
</dbReference>
<keyword evidence="5 7" id="KW-1133">Transmembrane helix</keyword>
<evidence type="ECO:0000256" key="1">
    <source>
        <dbReference type="ARBA" id="ARBA00004651"/>
    </source>
</evidence>
<feature type="transmembrane region" description="Helical" evidence="7">
    <location>
        <begin position="295"/>
        <end position="319"/>
    </location>
</feature>
<dbReference type="PANTHER" id="PTHR33406:SF6">
    <property type="entry name" value="MEMBRANE PROTEIN YDGH-RELATED"/>
    <property type="match status" value="1"/>
</dbReference>
<feature type="transmembrane region" description="Helical" evidence="7">
    <location>
        <begin position="250"/>
        <end position="274"/>
    </location>
</feature>
<feature type="transmembrane region" description="Helical" evidence="7">
    <location>
        <begin position="807"/>
        <end position="826"/>
    </location>
</feature>
<comment type="similarity">
    <text evidence="2">Belongs to the resistance-nodulation-cell division (RND) (TC 2.A.6) family. MmpL subfamily.</text>
</comment>
<name>A0A7I7NE76_9MYCO</name>
<dbReference type="Gene3D" id="1.20.1640.10">
    <property type="entry name" value="Multidrug efflux transporter AcrB transmembrane domain"/>
    <property type="match status" value="2"/>
</dbReference>
<evidence type="ECO:0000313" key="10">
    <source>
        <dbReference type="Proteomes" id="UP000466396"/>
    </source>
</evidence>
<accession>A0A7I7NE76</accession>
<feature type="domain" description="SSD" evidence="8">
    <location>
        <begin position="246"/>
        <end position="352"/>
    </location>
</feature>
<dbReference type="KEGG" id="mlj:MLAC_02860"/>
<keyword evidence="6 7" id="KW-0472">Membrane</keyword>
<feature type="transmembrane region" description="Helical" evidence="7">
    <location>
        <begin position="27"/>
        <end position="49"/>
    </location>
</feature>
<feature type="transmembrane region" description="Helical" evidence="7">
    <location>
        <begin position="910"/>
        <end position="931"/>
    </location>
</feature>
<dbReference type="InterPro" id="IPR000731">
    <property type="entry name" value="SSD"/>
</dbReference>
<gene>
    <name evidence="9" type="primary">mmpL10</name>
    <name evidence="9" type="ORF">MLAC_02860</name>
</gene>
<keyword evidence="10" id="KW-1185">Reference proteome</keyword>
<evidence type="ECO:0000313" key="9">
    <source>
        <dbReference type="EMBL" id="BBX94992.1"/>
    </source>
</evidence>
<feature type="transmembrane region" description="Helical" evidence="7">
    <location>
        <begin position="833"/>
        <end position="858"/>
    </location>
</feature>
<evidence type="ECO:0000256" key="4">
    <source>
        <dbReference type="ARBA" id="ARBA00022692"/>
    </source>
</evidence>
<evidence type="ECO:0000256" key="5">
    <source>
        <dbReference type="ARBA" id="ARBA00022989"/>
    </source>
</evidence>
<evidence type="ECO:0000256" key="7">
    <source>
        <dbReference type="SAM" id="Phobius"/>
    </source>
</evidence>
<dbReference type="PROSITE" id="PS50156">
    <property type="entry name" value="SSD"/>
    <property type="match status" value="1"/>
</dbReference>
<keyword evidence="4 7" id="KW-0812">Transmembrane</keyword>
<dbReference type="OrthoDB" id="2365435at2"/>
<dbReference type="EMBL" id="AP022581">
    <property type="protein sequence ID" value="BBX94992.1"/>
    <property type="molecule type" value="Genomic_DNA"/>
</dbReference>
<feature type="transmembrane region" description="Helical" evidence="7">
    <location>
        <begin position="937"/>
        <end position="964"/>
    </location>
</feature>
<protein>
    <submittedName>
        <fullName evidence="9">Acyltrehalose exporter MmpL10</fullName>
    </submittedName>
</protein>
<comment type="subcellular location">
    <subcellularLocation>
        <location evidence="1">Cell membrane</location>
        <topology evidence="1">Multi-pass membrane protein</topology>
    </subcellularLocation>
</comment>
<feature type="transmembrane region" description="Helical" evidence="7">
    <location>
        <begin position="199"/>
        <end position="216"/>
    </location>
</feature>
<dbReference type="InterPro" id="IPR050545">
    <property type="entry name" value="Mycobact_MmpL"/>
</dbReference>
<organism evidence="9 10">
    <name type="scientific">Mycobacterium lacus</name>
    <dbReference type="NCBI Taxonomy" id="169765"/>
    <lineage>
        <taxon>Bacteria</taxon>
        <taxon>Bacillati</taxon>
        <taxon>Actinomycetota</taxon>
        <taxon>Actinomycetes</taxon>
        <taxon>Mycobacteriales</taxon>
        <taxon>Mycobacteriaceae</taxon>
        <taxon>Mycobacterium</taxon>
    </lineage>
</organism>
<dbReference type="GO" id="GO:0005886">
    <property type="term" value="C:plasma membrane"/>
    <property type="evidence" value="ECO:0007669"/>
    <property type="project" value="UniProtKB-SubCell"/>
</dbReference>
<dbReference type="Proteomes" id="UP000466396">
    <property type="component" value="Chromosome"/>
</dbReference>
<evidence type="ECO:0000256" key="6">
    <source>
        <dbReference type="ARBA" id="ARBA00023136"/>
    </source>
</evidence>
<dbReference type="AlphaFoldDB" id="A0A7I7NE76"/>
<keyword evidence="3" id="KW-1003">Cell membrane</keyword>
<feature type="transmembrane region" description="Helical" evidence="7">
    <location>
        <begin position="870"/>
        <end position="889"/>
    </location>
</feature>
<feature type="transmembrane region" description="Helical" evidence="7">
    <location>
        <begin position="331"/>
        <end position="353"/>
    </location>
</feature>
<evidence type="ECO:0000256" key="2">
    <source>
        <dbReference type="ARBA" id="ARBA00010157"/>
    </source>
</evidence>
<dbReference type="SUPFAM" id="SSF82866">
    <property type="entry name" value="Multidrug efflux transporter AcrB transmembrane domain"/>
    <property type="match status" value="2"/>
</dbReference>
<reference evidence="9 10" key="1">
    <citation type="journal article" date="2019" name="Emerg. Microbes Infect.">
        <title>Comprehensive subspecies identification of 175 nontuberculous mycobacteria species based on 7547 genomic profiles.</title>
        <authorList>
            <person name="Matsumoto Y."/>
            <person name="Kinjo T."/>
            <person name="Motooka D."/>
            <person name="Nabeya D."/>
            <person name="Jung N."/>
            <person name="Uechi K."/>
            <person name="Horii T."/>
            <person name="Iida T."/>
            <person name="Fujita J."/>
            <person name="Nakamura S."/>
        </authorList>
    </citation>
    <scope>NUCLEOTIDE SEQUENCE [LARGE SCALE GENOMIC DNA]</scope>
    <source>
        <strain evidence="9 10">JCM 15657</strain>
    </source>
</reference>
<evidence type="ECO:0000256" key="3">
    <source>
        <dbReference type="ARBA" id="ARBA00022475"/>
    </source>
</evidence>
<dbReference type="PANTHER" id="PTHR33406">
    <property type="entry name" value="MEMBRANE PROTEIN MJ1562-RELATED"/>
    <property type="match status" value="1"/>
</dbReference>
<dbReference type="Pfam" id="PF03176">
    <property type="entry name" value="MMPL"/>
    <property type="match status" value="2"/>
</dbReference>
<dbReference type="InterPro" id="IPR004869">
    <property type="entry name" value="MMPL_dom"/>
</dbReference>